<dbReference type="RefSeq" id="WP_128228198.1">
    <property type="nucleotide sequence ID" value="NZ_SACR01000002.1"/>
</dbReference>
<dbReference type="EMBL" id="SACR01000002">
    <property type="protein sequence ID" value="RVU47738.1"/>
    <property type="molecule type" value="Genomic_DNA"/>
</dbReference>
<feature type="transmembrane region" description="Helical" evidence="1">
    <location>
        <begin position="59"/>
        <end position="80"/>
    </location>
</feature>
<name>A0A437RLQ6_9BURK</name>
<proteinExistence type="predicted"/>
<keyword evidence="1" id="KW-0812">Transmembrane</keyword>
<feature type="transmembrane region" description="Helical" evidence="1">
    <location>
        <begin position="92"/>
        <end position="111"/>
    </location>
</feature>
<dbReference type="OrthoDB" id="3536934at2"/>
<evidence type="ECO:0008006" key="4">
    <source>
        <dbReference type="Google" id="ProtNLM"/>
    </source>
</evidence>
<keyword evidence="1" id="KW-0472">Membrane</keyword>
<feature type="transmembrane region" description="Helical" evidence="1">
    <location>
        <begin position="123"/>
        <end position="144"/>
    </location>
</feature>
<dbReference type="AlphaFoldDB" id="A0A437RLQ6"/>
<protein>
    <recommendedName>
        <fullName evidence="4">DUF2214 domain-containing protein</fullName>
    </recommendedName>
</protein>
<evidence type="ECO:0000256" key="1">
    <source>
        <dbReference type="SAM" id="Phobius"/>
    </source>
</evidence>
<feature type="transmembrane region" description="Helical" evidence="1">
    <location>
        <begin position="21"/>
        <end position="39"/>
    </location>
</feature>
<keyword evidence="1" id="KW-1133">Transmembrane helix</keyword>
<keyword evidence="3" id="KW-1185">Reference proteome</keyword>
<accession>A0A437RLQ6</accession>
<gene>
    <name evidence="2" type="ORF">EOE66_08405</name>
</gene>
<dbReference type="Proteomes" id="UP000285575">
    <property type="component" value="Unassembled WGS sequence"/>
</dbReference>
<evidence type="ECO:0000313" key="3">
    <source>
        <dbReference type="Proteomes" id="UP000285575"/>
    </source>
</evidence>
<evidence type="ECO:0000313" key="2">
    <source>
        <dbReference type="EMBL" id="RVU47738.1"/>
    </source>
</evidence>
<sequence>MDFPRIEGFTALASHPWAYPALEAVHIVGIALLLGSLVLVELRVWGAGQELPLRALARLALPVTVAGFGLVALSGLLLFAAQPNEMLGNRAFLLKLGLVSLAGLNAAFFHARGSLALNDAFARAQTALSLGLWLAAIICGRFIAYS</sequence>
<reference evidence="2 3" key="1">
    <citation type="submission" date="2019-01" db="EMBL/GenBank/DDBJ databases">
        <authorList>
            <person name="Chen W.-M."/>
        </authorList>
    </citation>
    <scope>NUCLEOTIDE SEQUENCE [LARGE SCALE GENOMIC DNA]</scope>
    <source>
        <strain evidence="2 3">KYPY4</strain>
    </source>
</reference>
<organism evidence="2 3">
    <name type="scientific">Rubrivivax rivuli</name>
    <dbReference type="NCBI Taxonomy" id="1862385"/>
    <lineage>
        <taxon>Bacteria</taxon>
        <taxon>Pseudomonadati</taxon>
        <taxon>Pseudomonadota</taxon>
        <taxon>Betaproteobacteria</taxon>
        <taxon>Burkholderiales</taxon>
        <taxon>Sphaerotilaceae</taxon>
        <taxon>Rubrivivax</taxon>
    </lineage>
</organism>
<comment type="caution">
    <text evidence="2">The sequence shown here is derived from an EMBL/GenBank/DDBJ whole genome shotgun (WGS) entry which is preliminary data.</text>
</comment>